<dbReference type="AlphaFoldDB" id="A0AAN8J5Y4"/>
<evidence type="ECO:0008006" key="10">
    <source>
        <dbReference type="Google" id="ProtNLM"/>
    </source>
</evidence>
<comment type="subcellular location">
    <subcellularLocation>
        <location evidence="1">Membrane</location>
    </subcellularLocation>
</comment>
<comment type="similarity">
    <text evidence="2">Belongs to the TMEM9 family.</text>
</comment>
<dbReference type="GO" id="GO:0005765">
    <property type="term" value="C:lysosomal membrane"/>
    <property type="evidence" value="ECO:0007669"/>
    <property type="project" value="InterPro"/>
</dbReference>
<evidence type="ECO:0000256" key="2">
    <source>
        <dbReference type="ARBA" id="ARBA00007264"/>
    </source>
</evidence>
<evidence type="ECO:0000256" key="3">
    <source>
        <dbReference type="ARBA" id="ARBA00022692"/>
    </source>
</evidence>
<feature type="chain" id="PRO_5042992239" description="Transmembrane protein 9" evidence="7">
    <location>
        <begin position="21"/>
        <end position="180"/>
    </location>
</feature>
<keyword evidence="9" id="KW-1185">Reference proteome</keyword>
<reference evidence="8 9" key="1">
    <citation type="submission" date="2024-01" db="EMBL/GenBank/DDBJ databases">
        <title>The genome of the rayed Mediterranean limpet Patella caerulea (Linnaeus, 1758).</title>
        <authorList>
            <person name="Anh-Thu Weber A."/>
            <person name="Halstead-Nussloch G."/>
        </authorList>
    </citation>
    <scope>NUCLEOTIDE SEQUENCE [LARGE SCALE GENOMIC DNA]</scope>
    <source>
        <strain evidence="8">AATW-2023a</strain>
        <tissue evidence="8">Whole specimen</tissue>
    </source>
</reference>
<keyword evidence="7" id="KW-0732">Signal</keyword>
<gene>
    <name evidence="8" type="ORF">SNE40_019025</name>
</gene>
<name>A0AAN8J5Y4_PATCE</name>
<evidence type="ECO:0000256" key="6">
    <source>
        <dbReference type="SAM" id="Phobius"/>
    </source>
</evidence>
<keyword evidence="4 6" id="KW-1133">Transmembrane helix</keyword>
<sequence length="180" mass="20777">MLQVQSTIYLLLICVAVSQASFEDLRCKCVCPRVTDKNSTKPNQAIYISDNFDPSLCTCDNVVRPQNPQELCPRCECKYESRNTSTIKVVVIFIICVVSLLFVYMLFLLCLDPLIAHRPTRYIEHADEEDDPTSSHMAHVNPSLARQRSIINRVTNEQKKWKGTVQEQRRNIYDRHAMLN</sequence>
<dbReference type="Proteomes" id="UP001347796">
    <property type="component" value="Unassembled WGS sequence"/>
</dbReference>
<proteinExistence type="inferred from homology"/>
<evidence type="ECO:0000313" key="8">
    <source>
        <dbReference type="EMBL" id="KAK6170702.1"/>
    </source>
</evidence>
<evidence type="ECO:0000256" key="4">
    <source>
        <dbReference type="ARBA" id="ARBA00022989"/>
    </source>
</evidence>
<dbReference type="PANTHER" id="PTHR13064:SF6">
    <property type="entry name" value="TRANSMEMBRANE PROTEIN 9"/>
    <property type="match status" value="1"/>
</dbReference>
<accession>A0AAN8J5Y4</accession>
<dbReference type="EMBL" id="JAZGQO010000014">
    <property type="protein sequence ID" value="KAK6170702.1"/>
    <property type="molecule type" value="Genomic_DNA"/>
</dbReference>
<dbReference type="PANTHER" id="PTHR13064">
    <property type="entry name" value="TRANSMEMBRANE PROTEIN 9 FAMILY MEMBER"/>
    <property type="match status" value="1"/>
</dbReference>
<dbReference type="Pfam" id="PF05434">
    <property type="entry name" value="Tmemb_9"/>
    <property type="match status" value="1"/>
</dbReference>
<evidence type="ECO:0000256" key="7">
    <source>
        <dbReference type="SAM" id="SignalP"/>
    </source>
</evidence>
<organism evidence="8 9">
    <name type="scientific">Patella caerulea</name>
    <name type="common">Rayed Mediterranean limpet</name>
    <dbReference type="NCBI Taxonomy" id="87958"/>
    <lineage>
        <taxon>Eukaryota</taxon>
        <taxon>Metazoa</taxon>
        <taxon>Spiralia</taxon>
        <taxon>Lophotrochozoa</taxon>
        <taxon>Mollusca</taxon>
        <taxon>Gastropoda</taxon>
        <taxon>Patellogastropoda</taxon>
        <taxon>Patelloidea</taxon>
        <taxon>Patellidae</taxon>
        <taxon>Patella</taxon>
    </lineage>
</organism>
<protein>
    <recommendedName>
        <fullName evidence="10">Transmembrane protein 9</fullName>
    </recommendedName>
</protein>
<keyword evidence="5 6" id="KW-0472">Membrane</keyword>
<evidence type="ECO:0000313" key="9">
    <source>
        <dbReference type="Proteomes" id="UP001347796"/>
    </source>
</evidence>
<dbReference type="InterPro" id="IPR008853">
    <property type="entry name" value="TMEM9/TMEM9B"/>
</dbReference>
<feature type="transmembrane region" description="Helical" evidence="6">
    <location>
        <begin position="89"/>
        <end position="111"/>
    </location>
</feature>
<evidence type="ECO:0000256" key="5">
    <source>
        <dbReference type="ARBA" id="ARBA00023136"/>
    </source>
</evidence>
<feature type="signal peptide" evidence="7">
    <location>
        <begin position="1"/>
        <end position="20"/>
    </location>
</feature>
<keyword evidence="3 6" id="KW-0812">Transmembrane</keyword>
<comment type="caution">
    <text evidence="8">The sequence shown here is derived from an EMBL/GenBank/DDBJ whole genome shotgun (WGS) entry which is preliminary data.</text>
</comment>
<evidence type="ECO:0000256" key="1">
    <source>
        <dbReference type="ARBA" id="ARBA00004370"/>
    </source>
</evidence>